<sequence length="298" mass="32666">MGKLQQLQESRGFGSQYCPASLTVWPFSMATGKRCTKYFTNLCYGGLCYGCLVAVGGQPESMETAVSSQPANIYNSIPPASQLLQPYLPTAQPFQAPVQSQQAPKPTLQAPLPSQKTLQAPLSSQKTLQAPLQQIFQAPQNLQPPMQASQQLFQISQQPFVAPAIVSPLPNQPNPDCAGSKAYFWSVGKAKCKKTPATVSTPYDKKAAPKEPEDVISGAIKLYEQGELFKNTGIRPRLLTVNAKSPDLYANIQQHLWDLLLPELLNQQLFTTLPENPLQYTTLNSTSKHSPYLSESNQ</sequence>
<protein>
    <submittedName>
        <fullName evidence="1">Uncharacterized protein</fullName>
    </submittedName>
</protein>
<dbReference type="EMBL" id="CP110424">
    <property type="protein sequence ID" value="WAQ83799.1"/>
    <property type="molecule type" value="Genomic_DNA"/>
</dbReference>
<keyword evidence="2" id="KW-1185">Reference proteome</keyword>
<evidence type="ECO:0000313" key="1">
    <source>
        <dbReference type="EMBL" id="WAQ83799.1"/>
    </source>
</evidence>
<dbReference type="GeneID" id="77809007"/>
<gene>
    <name evidence="1" type="ORF">PtA15_4A248</name>
</gene>
<dbReference type="Proteomes" id="UP001164743">
    <property type="component" value="Chromosome 4A"/>
</dbReference>
<reference evidence="1" key="1">
    <citation type="submission" date="2022-10" db="EMBL/GenBank/DDBJ databases">
        <title>Puccinia triticina Genome sequencing and assembly.</title>
        <authorList>
            <person name="Li C."/>
        </authorList>
    </citation>
    <scope>NUCLEOTIDE SEQUENCE</scope>
    <source>
        <strain evidence="1">Pt15</strain>
    </source>
</reference>
<organism evidence="1 2">
    <name type="scientific">Puccinia triticina</name>
    <dbReference type="NCBI Taxonomy" id="208348"/>
    <lineage>
        <taxon>Eukaryota</taxon>
        <taxon>Fungi</taxon>
        <taxon>Dikarya</taxon>
        <taxon>Basidiomycota</taxon>
        <taxon>Pucciniomycotina</taxon>
        <taxon>Pucciniomycetes</taxon>
        <taxon>Pucciniales</taxon>
        <taxon>Pucciniaceae</taxon>
        <taxon>Puccinia</taxon>
    </lineage>
</organism>
<accession>A0ABY7CGL4</accession>
<evidence type="ECO:0000313" key="2">
    <source>
        <dbReference type="Proteomes" id="UP001164743"/>
    </source>
</evidence>
<proteinExistence type="predicted"/>
<dbReference type="RefSeq" id="XP_053019354.1">
    <property type="nucleotide sequence ID" value="XM_053168112.1"/>
</dbReference>
<name>A0ABY7CGL4_9BASI</name>